<evidence type="ECO:0000256" key="3">
    <source>
        <dbReference type="ARBA" id="ARBA00023306"/>
    </source>
</evidence>
<dbReference type="PANTHER" id="PTHR35798:SF1">
    <property type="entry name" value="CELL DIVISION PROTEIN SEPF"/>
    <property type="match status" value="1"/>
</dbReference>
<dbReference type="GO" id="GO:0005737">
    <property type="term" value="C:cytoplasm"/>
    <property type="evidence" value="ECO:0007669"/>
    <property type="project" value="UniProtKB-SubCell"/>
</dbReference>
<comment type="similarity">
    <text evidence="5">Belongs to the SepF family.</text>
</comment>
<dbReference type="Gene3D" id="3.30.110.150">
    <property type="entry name" value="SepF-like protein"/>
    <property type="match status" value="1"/>
</dbReference>
<dbReference type="GO" id="GO:0043093">
    <property type="term" value="P:FtsZ-dependent cytokinesis"/>
    <property type="evidence" value="ECO:0007669"/>
    <property type="project" value="UniProtKB-UniRule"/>
</dbReference>
<keyword evidence="2 5" id="KW-0717">Septation</keyword>
<comment type="subcellular location">
    <subcellularLocation>
        <location evidence="5">Cytoplasm</location>
    </subcellularLocation>
    <text evidence="5">Localizes to the division site, in a FtsZ-dependent manner.</text>
</comment>
<proteinExistence type="inferred from homology"/>
<keyword evidence="5" id="KW-0963">Cytoplasm</keyword>
<dbReference type="GO" id="GO:0000917">
    <property type="term" value="P:division septum assembly"/>
    <property type="evidence" value="ECO:0007669"/>
    <property type="project" value="UniProtKB-KW"/>
</dbReference>
<dbReference type="PANTHER" id="PTHR35798">
    <property type="entry name" value="CELL DIVISION PROTEIN SEPF"/>
    <property type="match status" value="1"/>
</dbReference>
<sequence>MLICILCLVFDLKGDFILSKGFVDKFLTFIGFEEVEEESEKPGLAAFKDMKNVKHQNRAELQAVPAARQTKIVSTQPRTFTDVQVVAEHLKGGQPVIVNLSQVQPEEAQRILDYASGVAFALNGSAKKVNAEIFLFVPSGIDIVGAGDIRNLSQVVEPVEEKIKSRWFKSETA</sequence>
<comment type="subunit">
    <text evidence="5">Homodimer. Interacts with FtsZ.</text>
</comment>
<evidence type="ECO:0000256" key="1">
    <source>
        <dbReference type="ARBA" id="ARBA00022618"/>
    </source>
</evidence>
<dbReference type="EMBL" id="CAOS01000003">
    <property type="protein sequence ID" value="CCO07472.1"/>
    <property type="molecule type" value="Genomic_DNA"/>
</dbReference>
<dbReference type="AlphaFoldDB" id="K8DXP3"/>
<evidence type="ECO:0000313" key="6">
    <source>
        <dbReference type="EMBL" id="CCO07472.1"/>
    </source>
</evidence>
<keyword evidence="1 5" id="KW-0132">Cell division</keyword>
<dbReference type="InterPro" id="IPR023052">
    <property type="entry name" value="Cell_div_SepF"/>
</dbReference>
<evidence type="ECO:0000256" key="2">
    <source>
        <dbReference type="ARBA" id="ARBA00023210"/>
    </source>
</evidence>
<comment type="caution">
    <text evidence="6">The sequence shown here is derived from an EMBL/GenBank/DDBJ whole genome shotgun (WGS) entry which is preliminary data.</text>
</comment>
<keyword evidence="3 5" id="KW-0131">Cell cycle</keyword>
<comment type="function">
    <text evidence="4 5">Cell division protein that is part of the divisome complex and is recruited early to the Z-ring. Probably stimulates Z-ring formation, perhaps through the cross-linking of FtsZ protofilaments. Its function overlaps with FtsA.</text>
</comment>
<dbReference type="Pfam" id="PF04472">
    <property type="entry name" value="SepF"/>
    <property type="match status" value="1"/>
</dbReference>
<organism evidence="6 7">
    <name type="scientific">Desulforamulus hydrothermalis Lam5 = DSM 18033</name>
    <dbReference type="NCBI Taxonomy" id="1121428"/>
    <lineage>
        <taxon>Bacteria</taxon>
        <taxon>Bacillati</taxon>
        <taxon>Bacillota</taxon>
        <taxon>Clostridia</taxon>
        <taxon>Eubacteriales</taxon>
        <taxon>Peptococcaceae</taxon>
        <taxon>Desulforamulus</taxon>
    </lineage>
</organism>
<dbReference type="Proteomes" id="UP000009315">
    <property type="component" value="Unassembled WGS sequence"/>
</dbReference>
<dbReference type="InterPro" id="IPR038594">
    <property type="entry name" value="SepF-like_sf"/>
</dbReference>
<accession>K8DXP3</accession>
<dbReference type="InterPro" id="IPR007561">
    <property type="entry name" value="Cell_div_SepF/SepF-rel"/>
</dbReference>
<gene>
    <name evidence="5 6" type="primary">sepF</name>
    <name evidence="6" type="ORF">DESHY_110416</name>
</gene>
<name>K8DXP3_9FIRM</name>
<keyword evidence="7" id="KW-1185">Reference proteome</keyword>
<evidence type="ECO:0000256" key="4">
    <source>
        <dbReference type="ARBA" id="ARBA00044936"/>
    </source>
</evidence>
<evidence type="ECO:0000256" key="5">
    <source>
        <dbReference type="HAMAP-Rule" id="MF_01197"/>
    </source>
</evidence>
<dbReference type="STRING" id="1121428.DESHY_110416"/>
<dbReference type="eggNOG" id="COG1799">
    <property type="taxonomic scope" value="Bacteria"/>
</dbReference>
<reference evidence="6 7" key="1">
    <citation type="journal article" date="2013" name="Genome Announc.">
        <title>Genome Sequence of the Sulfate-Reducing Bacterium Desulfotomaculum hydrothermale Lam5(T).</title>
        <authorList>
            <person name="Amin O."/>
            <person name="Fardeau M.L."/>
            <person name="Valette O."/>
            <person name="Hirschler-Rea A."/>
            <person name="Barbe V."/>
            <person name="Medigue C."/>
            <person name="Vacherie B."/>
            <person name="Ollivier B."/>
            <person name="Bertin P.N."/>
            <person name="Dolla A."/>
        </authorList>
    </citation>
    <scope>NUCLEOTIDE SEQUENCE [LARGE SCALE GENOMIC DNA]</scope>
    <source>
        <strain evidence="7">Lam5 / DSM 18033</strain>
    </source>
</reference>
<dbReference type="HAMAP" id="MF_01197">
    <property type="entry name" value="SepF"/>
    <property type="match status" value="1"/>
</dbReference>
<protein>
    <recommendedName>
        <fullName evidence="5">Cell division protein SepF</fullName>
    </recommendedName>
</protein>
<evidence type="ECO:0000313" key="7">
    <source>
        <dbReference type="Proteomes" id="UP000009315"/>
    </source>
</evidence>